<dbReference type="InterPro" id="IPR009752">
    <property type="entry name" value="Phage_Mu_GpJ"/>
</dbReference>
<dbReference type="AlphaFoldDB" id="A0A250F801"/>
<organism evidence="1 2">
    <name type="scientific">Capnocytophaga sputigena</name>
    <dbReference type="NCBI Taxonomy" id="1019"/>
    <lineage>
        <taxon>Bacteria</taxon>
        <taxon>Pseudomonadati</taxon>
        <taxon>Bacteroidota</taxon>
        <taxon>Flavobacteriia</taxon>
        <taxon>Flavobacteriales</taxon>
        <taxon>Flavobacteriaceae</taxon>
        <taxon>Capnocytophaga</taxon>
    </lineage>
</organism>
<dbReference type="Pfam" id="PF07030">
    <property type="entry name" value="Phage_Mu_Gp36"/>
    <property type="match status" value="1"/>
</dbReference>
<protein>
    <recommendedName>
        <fullName evidence="3">DUF1320 domain-containing protein</fullName>
    </recommendedName>
</protein>
<dbReference type="RefSeq" id="WP_095902104.1">
    <property type="nucleotide sequence ID" value="NZ_CAUTEC010000008.1"/>
</dbReference>
<gene>
    <name evidence="1" type="ORF">CGC59_12015</name>
</gene>
<evidence type="ECO:0008006" key="3">
    <source>
        <dbReference type="Google" id="ProtNLM"/>
    </source>
</evidence>
<sequence>MFLTTEDYTALIRNEIKDILLENYSEAKLRVAQQMAIDQVKNYLSGRYDVAEIFSKEGTERNAHIVMLTLDCTLYHLYTSTVPKRMPEIRSVRYQDAIDWLKAVGSGEISANLPLIKSQDGQQLLGIKIQSKYAPSSNKW</sequence>
<accession>A0A250F801</accession>
<proteinExistence type="predicted"/>
<dbReference type="EMBL" id="CP022383">
    <property type="protein sequence ID" value="ATA80355.1"/>
    <property type="molecule type" value="Genomic_DNA"/>
</dbReference>
<evidence type="ECO:0000313" key="2">
    <source>
        <dbReference type="Proteomes" id="UP000217334"/>
    </source>
</evidence>
<dbReference type="Proteomes" id="UP000217334">
    <property type="component" value="Chromosome"/>
</dbReference>
<name>A0A250F801_CAPSP</name>
<evidence type="ECO:0000313" key="1">
    <source>
        <dbReference type="EMBL" id="ATA80355.1"/>
    </source>
</evidence>
<reference evidence="2" key="1">
    <citation type="submission" date="2017-06" db="EMBL/GenBank/DDBJ databases">
        <title>Capnocytophaga spp. assemblies.</title>
        <authorList>
            <person name="Gulvik C.A."/>
        </authorList>
    </citation>
    <scope>NUCLEOTIDE SEQUENCE [LARGE SCALE GENOMIC DNA]</scope>
    <source>
        <strain evidence="2">H4486</strain>
    </source>
</reference>